<dbReference type="InterPro" id="IPR001190">
    <property type="entry name" value="SRCR"/>
</dbReference>
<feature type="domain" description="Kazal-like" evidence="28">
    <location>
        <begin position="79"/>
        <end position="127"/>
    </location>
</feature>
<evidence type="ECO:0000256" key="4">
    <source>
        <dbReference type="ARBA" id="ARBA00022670"/>
    </source>
</evidence>
<name>A0A8C2V824_CHILA</name>
<dbReference type="GO" id="GO:0016020">
    <property type="term" value="C:membrane"/>
    <property type="evidence" value="ECO:0007669"/>
    <property type="project" value="InterPro"/>
</dbReference>
<dbReference type="Pfam" id="PF00057">
    <property type="entry name" value="Ldl_recept_a"/>
    <property type="match status" value="2"/>
</dbReference>
<evidence type="ECO:0000256" key="2">
    <source>
        <dbReference type="ARBA" id="ARBA00022525"/>
    </source>
</evidence>
<comment type="function">
    <text evidence="17">Trypsin-like serine protease that plays an essential role in regulating the immune response by controlling all complement pathways. Inhibits these pathways by cleaving three peptide bonds in the alpha-chain of C3b and two bonds in the alpha-chain of C4b thereby inactivating these proteins. Essential cofactors for these reactions include factor H and C4BP in the fluid phase and membrane cofactor protein/CD46 and CR1 on cell surfaces. The presence of these cofactors on healthy cells allows degradation of deposited C3b by CFI in order to prevent undesired complement activation, while in apoptotic cells or microbes, the absence of such cofactors leads to C3b-mediated complement activation and subsequent opsonization.</text>
</comment>
<keyword evidence="9 24" id="KW-0378">Hydrolase</keyword>
<evidence type="ECO:0000256" key="6">
    <source>
        <dbReference type="ARBA" id="ARBA00022723"/>
    </source>
</evidence>
<evidence type="ECO:0000256" key="15">
    <source>
        <dbReference type="ARBA" id="ARBA00023180"/>
    </source>
</evidence>
<comment type="subunit">
    <text evidence="18">Heterodimer of a light and heavy chains; disulfide-linked. The fully processed and mature protein circulates as a zymogen, and is allosterically activated by substrate-induced remodeling of the active site. Interacts with C3b. Interacts with complement factor H.</text>
</comment>
<keyword evidence="6" id="KW-0479">Metal-binding</keyword>
<keyword evidence="14 23" id="KW-1015">Disulfide bond</keyword>
<dbReference type="InterPro" id="IPR036055">
    <property type="entry name" value="LDL_receptor-like_sf"/>
</dbReference>
<dbReference type="GO" id="GO:0045087">
    <property type="term" value="P:innate immune response"/>
    <property type="evidence" value="ECO:0007669"/>
    <property type="project" value="UniProtKB-KW"/>
</dbReference>
<dbReference type="InterPro" id="IPR033116">
    <property type="entry name" value="TRYPSIN_SER"/>
</dbReference>
<keyword evidence="5" id="KW-0165">Cleavage on pair of basic residues</keyword>
<dbReference type="InterPro" id="IPR023415">
    <property type="entry name" value="LDLR_class-A_CS"/>
</dbReference>
<dbReference type="EC" id="3.4.21.45" evidence="19"/>
<evidence type="ECO:0000256" key="20">
    <source>
        <dbReference type="ARBA" id="ARBA00073359"/>
    </source>
</evidence>
<dbReference type="FunFam" id="4.10.400.10:FF:000163">
    <property type="entry name" value="Complement factor I"/>
    <property type="match status" value="1"/>
</dbReference>
<evidence type="ECO:0000256" key="24">
    <source>
        <dbReference type="RuleBase" id="RU363034"/>
    </source>
</evidence>
<evidence type="ECO:0000256" key="12">
    <source>
        <dbReference type="ARBA" id="ARBA00022859"/>
    </source>
</evidence>
<keyword evidence="13" id="KW-0180">Complement pathway</keyword>
<dbReference type="PROSITE" id="PS01209">
    <property type="entry name" value="LDLRA_1"/>
    <property type="match status" value="1"/>
</dbReference>
<keyword evidence="10 24" id="KW-0720">Serine protease</keyword>
<dbReference type="GO" id="GO:0004252">
    <property type="term" value="F:serine-type endopeptidase activity"/>
    <property type="evidence" value="ECO:0007669"/>
    <property type="project" value="UniProtKB-EC"/>
</dbReference>
<dbReference type="OrthoDB" id="19606at2759"/>
<feature type="signal peptide" evidence="25">
    <location>
        <begin position="1"/>
        <end position="20"/>
    </location>
</feature>
<dbReference type="PROSITE" id="PS50068">
    <property type="entry name" value="LDLRA_2"/>
    <property type="match status" value="2"/>
</dbReference>
<gene>
    <name evidence="29" type="primary">CFI</name>
</gene>
<dbReference type="Pfam" id="PF21287">
    <property type="entry name" value="Kazal_CFAI"/>
    <property type="match status" value="1"/>
</dbReference>
<keyword evidence="11" id="KW-0106">Calcium</keyword>
<dbReference type="GO" id="GO:0006508">
    <property type="term" value="P:proteolysis"/>
    <property type="evidence" value="ECO:0007669"/>
    <property type="project" value="UniProtKB-KW"/>
</dbReference>
<evidence type="ECO:0000256" key="1">
    <source>
        <dbReference type="ARBA" id="ARBA00004239"/>
    </source>
</evidence>
<evidence type="ECO:0000256" key="21">
    <source>
        <dbReference type="ARBA" id="ARBA00075668"/>
    </source>
</evidence>
<dbReference type="FunFam" id="3.30.60.30:FF:000027">
    <property type="entry name" value="Complement factor I"/>
    <property type="match status" value="1"/>
</dbReference>
<dbReference type="CTD" id="3426"/>
<dbReference type="AlphaFoldDB" id="A0A8C2V824"/>
<dbReference type="SMART" id="SM00057">
    <property type="entry name" value="FIMAC"/>
    <property type="match status" value="1"/>
</dbReference>
<evidence type="ECO:0000256" key="8">
    <source>
        <dbReference type="ARBA" id="ARBA00022737"/>
    </source>
</evidence>
<sequence>MKRVHVVLLFLCFSLSSCEGRDGKHRKNQLTKKHELPSAPAVTQENLVDEKCLLNKFTHRSCSKVFCQPWERCVDGTCTCKLPYQCPKNGTPVCSTNGRSYPTYCHQKSFECLRPGTKFLNNGTCTTKGGFSVTLNYGNVDSGGIVKVKLVGQDKEMFICKNSWGMVEANVACFDLGFPQGALHTQARFYYPEDLRMNSTECLQVHCRGFETTLAECTFSKRRVLGYQDLASVLCYTPDADLLPREPFQCVNGKHIPPERACDGVNDCGDQSDELCCKGCQHGSFLCKSGVCIPNQHKCNGEVDCITGEDEVGCEESHDRRIHATTRSRTSQDGLLRTGAAHPEVQEEIEILTADMDTERKRIKSLLPKISCGVKRPVHTRRKRIVGGKPAQAGDFPWQVAIKDENKINCGGIYIGGCWVLTAAHCVRPSKAHHYQIWTSLIDWIKPNSEVIVERVERVIVHEAYNGTTYQNDIALIEMKKHFNQKECMFSNSIPACVPWSPFLFQPKDTCIISGWGREKGNQKVYSLRWGEVNLLSNCSQFYPNRFYEKEMVCAGTADGSIDACKGDSGGPLVCVNANNVTYVWGIVSWGENCGQPEFPGIYTKVANYFDWISYHVGRALISQYNV</sequence>
<dbReference type="InterPro" id="IPR043504">
    <property type="entry name" value="Peptidase_S1_PA_chymotrypsin"/>
</dbReference>
<evidence type="ECO:0000256" key="10">
    <source>
        <dbReference type="ARBA" id="ARBA00022825"/>
    </source>
</evidence>
<proteinExistence type="predicted"/>
<dbReference type="CDD" id="cd00112">
    <property type="entry name" value="LDLa"/>
    <property type="match status" value="2"/>
</dbReference>
<evidence type="ECO:0000256" key="18">
    <source>
        <dbReference type="ARBA" id="ARBA00064678"/>
    </source>
</evidence>
<dbReference type="Gene3D" id="4.10.400.10">
    <property type="entry name" value="Low-density Lipoprotein Receptor"/>
    <property type="match status" value="2"/>
</dbReference>
<dbReference type="PRINTS" id="PR00722">
    <property type="entry name" value="CHYMOTRYPSIN"/>
</dbReference>
<feature type="disulfide bond" evidence="22">
    <location>
        <begin position="287"/>
        <end position="305"/>
    </location>
</feature>
<keyword evidence="15" id="KW-0325">Glycoprotein</keyword>
<dbReference type="PROSITE" id="PS50287">
    <property type="entry name" value="SRCR_2"/>
    <property type="match status" value="1"/>
</dbReference>
<evidence type="ECO:0000256" key="5">
    <source>
        <dbReference type="ARBA" id="ARBA00022685"/>
    </source>
</evidence>
<feature type="disulfide bond" evidence="22">
    <location>
        <begin position="299"/>
        <end position="314"/>
    </location>
</feature>
<feature type="disulfide bond" evidence="22">
    <location>
        <begin position="280"/>
        <end position="292"/>
    </location>
</feature>
<feature type="disulfide bond" evidence="22">
    <location>
        <begin position="262"/>
        <end position="277"/>
    </location>
</feature>
<evidence type="ECO:0000259" key="26">
    <source>
        <dbReference type="PROSITE" id="PS50240"/>
    </source>
</evidence>
<reference evidence="29" key="1">
    <citation type="submission" date="2025-08" db="UniProtKB">
        <authorList>
            <consortium name="Ensembl"/>
        </authorList>
    </citation>
    <scope>IDENTIFICATION</scope>
</reference>
<dbReference type="PANTHER" id="PTHR24252">
    <property type="entry name" value="ACROSIN-RELATED"/>
    <property type="match status" value="1"/>
</dbReference>
<dbReference type="Ensembl" id="ENSCLAT00000009035.1">
    <property type="protein sequence ID" value="ENSCLAP00000008907.1"/>
    <property type="gene ID" value="ENSCLAG00000006216.1"/>
</dbReference>
<dbReference type="PROSITE" id="PS50240">
    <property type="entry name" value="TRYPSIN_DOM"/>
    <property type="match status" value="1"/>
</dbReference>
<dbReference type="CDD" id="cd00104">
    <property type="entry name" value="KAZAL_FS"/>
    <property type="match status" value="1"/>
</dbReference>
<feature type="domain" description="Peptidase S1" evidence="26">
    <location>
        <begin position="385"/>
        <end position="618"/>
    </location>
</feature>
<evidence type="ECO:0000313" key="29">
    <source>
        <dbReference type="Ensembl" id="ENSCLAP00000008907.1"/>
    </source>
</evidence>
<dbReference type="SMART" id="SM00192">
    <property type="entry name" value="LDLa"/>
    <property type="match status" value="2"/>
</dbReference>
<evidence type="ECO:0000256" key="13">
    <source>
        <dbReference type="ARBA" id="ARBA00022875"/>
    </source>
</evidence>
<dbReference type="PROSITE" id="PS51257">
    <property type="entry name" value="PROKAR_LIPOPROTEIN"/>
    <property type="match status" value="1"/>
</dbReference>
<evidence type="ECO:0000313" key="30">
    <source>
        <dbReference type="Proteomes" id="UP000694398"/>
    </source>
</evidence>
<dbReference type="GO" id="GO:0006958">
    <property type="term" value="P:complement activation, classical pathway"/>
    <property type="evidence" value="ECO:0007669"/>
    <property type="project" value="UniProtKB-KW"/>
</dbReference>
<evidence type="ECO:0000256" key="19">
    <source>
        <dbReference type="ARBA" id="ARBA00066733"/>
    </source>
</evidence>
<evidence type="ECO:0000256" key="14">
    <source>
        <dbReference type="ARBA" id="ARBA00023157"/>
    </source>
</evidence>
<feature type="disulfide bond" evidence="23">
    <location>
        <begin position="207"/>
        <end position="217"/>
    </location>
</feature>
<keyword evidence="2" id="KW-0964">Secreted</keyword>
<evidence type="ECO:0000256" key="16">
    <source>
        <dbReference type="ARBA" id="ARBA00051048"/>
    </source>
</evidence>
<dbReference type="Gene3D" id="3.10.250.10">
    <property type="entry name" value="SRCR-like domain"/>
    <property type="match status" value="1"/>
</dbReference>
<dbReference type="InterPro" id="IPR048722">
    <property type="entry name" value="CFAI_FIMAC_N"/>
</dbReference>
<comment type="caution">
    <text evidence="23">Lacks conserved residue(s) required for the propagation of feature annotation.</text>
</comment>
<comment type="subcellular location">
    <subcellularLocation>
        <location evidence="1">Secreted</location>
        <location evidence="1">Extracellular space</location>
    </subcellularLocation>
</comment>
<dbReference type="SMART" id="SM00020">
    <property type="entry name" value="Tryp_SPc"/>
    <property type="match status" value="1"/>
</dbReference>
<feature type="disulfide bond" evidence="22">
    <location>
        <begin position="250"/>
        <end position="268"/>
    </location>
</feature>
<reference evidence="29" key="2">
    <citation type="submission" date="2025-09" db="UniProtKB">
        <authorList>
            <consortium name="Ensembl"/>
        </authorList>
    </citation>
    <scope>IDENTIFICATION</scope>
</reference>
<dbReference type="GO" id="GO:0005576">
    <property type="term" value="C:extracellular region"/>
    <property type="evidence" value="ECO:0007669"/>
    <property type="project" value="UniProtKB-SubCell"/>
</dbReference>
<dbReference type="PANTHER" id="PTHR24252:SF7">
    <property type="entry name" value="HYALIN"/>
    <property type="match status" value="1"/>
</dbReference>
<dbReference type="SMART" id="SM00202">
    <property type="entry name" value="SR"/>
    <property type="match status" value="1"/>
</dbReference>
<dbReference type="SUPFAM" id="SSF57424">
    <property type="entry name" value="LDL receptor-like module"/>
    <property type="match status" value="2"/>
</dbReference>
<dbReference type="Pfam" id="PF21286">
    <property type="entry name" value="CFAI_FIMAC_N"/>
    <property type="match status" value="1"/>
</dbReference>
<feature type="domain" description="SRCR" evidence="27">
    <location>
        <begin position="133"/>
        <end position="236"/>
    </location>
</feature>
<evidence type="ECO:0000256" key="17">
    <source>
        <dbReference type="ARBA" id="ARBA00057050"/>
    </source>
</evidence>
<dbReference type="SUPFAM" id="SSF56487">
    <property type="entry name" value="SRCR-like"/>
    <property type="match status" value="1"/>
</dbReference>
<dbReference type="InterPro" id="IPR048719">
    <property type="entry name" value="CFAI_KAZAL"/>
</dbReference>
<dbReference type="Gene3D" id="2.40.10.10">
    <property type="entry name" value="Trypsin-like serine proteases"/>
    <property type="match status" value="1"/>
</dbReference>
<dbReference type="CDD" id="cd00190">
    <property type="entry name" value="Tryp_SPc"/>
    <property type="match status" value="1"/>
</dbReference>
<organism evidence="29 30">
    <name type="scientific">Chinchilla lanigera</name>
    <name type="common">Long-tailed chinchilla</name>
    <name type="synonym">Chinchilla villidera</name>
    <dbReference type="NCBI Taxonomy" id="34839"/>
    <lineage>
        <taxon>Eukaryota</taxon>
        <taxon>Metazoa</taxon>
        <taxon>Chordata</taxon>
        <taxon>Craniata</taxon>
        <taxon>Vertebrata</taxon>
        <taxon>Euteleostomi</taxon>
        <taxon>Mammalia</taxon>
        <taxon>Eutheria</taxon>
        <taxon>Euarchontoglires</taxon>
        <taxon>Glires</taxon>
        <taxon>Rodentia</taxon>
        <taxon>Hystricomorpha</taxon>
        <taxon>Chinchillidae</taxon>
        <taxon>Chinchilla</taxon>
    </lineage>
</organism>
<dbReference type="GeneTree" id="ENSGT00930000151042"/>
<dbReference type="GO" id="GO:0046872">
    <property type="term" value="F:metal ion binding"/>
    <property type="evidence" value="ECO:0007669"/>
    <property type="project" value="UniProtKB-KW"/>
</dbReference>
<keyword evidence="8" id="KW-0677">Repeat</keyword>
<keyword evidence="30" id="KW-1185">Reference proteome</keyword>
<dbReference type="InterPro" id="IPR003884">
    <property type="entry name" value="FacI_MAC"/>
</dbReference>
<dbReference type="InterPro" id="IPR036058">
    <property type="entry name" value="Kazal_dom_sf"/>
</dbReference>
<dbReference type="InterPro" id="IPR002350">
    <property type="entry name" value="Kazal_dom"/>
</dbReference>
<dbReference type="SUPFAM" id="SSF50494">
    <property type="entry name" value="Trypsin-like serine proteases"/>
    <property type="match status" value="1"/>
</dbReference>
<dbReference type="InterPro" id="IPR036772">
    <property type="entry name" value="SRCR-like_dom_sf"/>
</dbReference>
<evidence type="ECO:0000256" key="3">
    <source>
        <dbReference type="ARBA" id="ARBA00022588"/>
    </source>
</evidence>
<dbReference type="FunFam" id="4.10.400.10:FF:000129">
    <property type="entry name" value="Complement factor I"/>
    <property type="match status" value="1"/>
</dbReference>
<evidence type="ECO:0000256" key="9">
    <source>
        <dbReference type="ARBA" id="ARBA00022801"/>
    </source>
</evidence>
<keyword evidence="4 24" id="KW-0645">Protease</keyword>
<dbReference type="Pfam" id="PF00089">
    <property type="entry name" value="Trypsin"/>
    <property type="match status" value="1"/>
</dbReference>
<dbReference type="FunFam" id="2.40.10.10:FF:000066">
    <property type="entry name" value="Complement factor I"/>
    <property type="match status" value="1"/>
</dbReference>
<dbReference type="InterPro" id="IPR001254">
    <property type="entry name" value="Trypsin_dom"/>
</dbReference>
<comment type="catalytic activity">
    <reaction evidence="16">
        <text>Inactivates complement subcomponents C3b, iC3b and C4b by proteolytic cleavage.</text>
        <dbReference type="EC" id="3.4.21.45"/>
    </reaction>
</comment>
<dbReference type="InterPro" id="IPR002172">
    <property type="entry name" value="LDrepeatLR_classA_rpt"/>
</dbReference>
<dbReference type="RefSeq" id="XP_013360894.1">
    <property type="nucleotide sequence ID" value="XM_013505440.1"/>
</dbReference>
<evidence type="ECO:0000256" key="23">
    <source>
        <dbReference type="PROSITE-ProRule" id="PRU00196"/>
    </source>
</evidence>
<dbReference type="InterPro" id="IPR018114">
    <property type="entry name" value="TRYPSIN_HIS"/>
</dbReference>
<keyword evidence="12" id="KW-0391">Immunity</keyword>
<evidence type="ECO:0000259" key="28">
    <source>
        <dbReference type="PROSITE" id="PS51465"/>
    </source>
</evidence>
<dbReference type="PROSITE" id="PS00134">
    <property type="entry name" value="TRYPSIN_HIS"/>
    <property type="match status" value="1"/>
</dbReference>
<evidence type="ECO:0000256" key="7">
    <source>
        <dbReference type="ARBA" id="ARBA00022729"/>
    </source>
</evidence>
<dbReference type="Pfam" id="PF00530">
    <property type="entry name" value="SRCR"/>
    <property type="match status" value="1"/>
</dbReference>
<dbReference type="Proteomes" id="UP000694398">
    <property type="component" value="Unassembled WGS sequence"/>
</dbReference>
<evidence type="ECO:0000256" key="22">
    <source>
        <dbReference type="PROSITE-ProRule" id="PRU00124"/>
    </source>
</evidence>
<evidence type="ECO:0000256" key="25">
    <source>
        <dbReference type="SAM" id="SignalP"/>
    </source>
</evidence>
<keyword evidence="3" id="KW-0399">Innate immunity</keyword>
<feature type="chain" id="PRO_5034367400" description="Complement factor I" evidence="25">
    <location>
        <begin position="21"/>
        <end position="627"/>
    </location>
</feature>
<evidence type="ECO:0000259" key="27">
    <source>
        <dbReference type="PROSITE" id="PS50287"/>
    </source>
</evidence>
<dbReference type="GeneID" id="102025262"/>
<keyword evidence="7 25" id="KW-0732">Signal</keyword>
<dbReference type="PROSITE" id="PS51465">
    <property type="entry name" value="KAZAL_2"/>
    <property type="match status" value="1"/>
</dbReference>
<dbReference type="Gene3D" id="3.30.60.30">
    <property type="match status" value="1"/>
</dbReference>
<dbReference type="PROSITE" id="PS00135">
    <property type="entry name" value="TRYPSIN_SER"/>
    <property type="match status" value="1"/>
</dbReference>
<protein>
    <recommendedName>
        <fullName evidence="20">Complement factor I</fullName>
        <ecNumber evidence="19">3.4.21.45</ecNumber>
    </recommendedName>
    <alternativeName>
        <fullName evidence="21">C3B/C4B inactivator</fullName>
    </alternativeName>
</protein>
<dbReference type="SUPFAM" id="SSF100895">
    <property type="entry name" value="Kazal-type serine protease inhibitors"/>
    <property type="match status" value="1"/>
</dbReference>
<accession>A0A8C2V824</accession>
<dbReference type="InterPro" id="IPR009003">
    <property type="entry name" value="Peptidase_S1_PA"/>
</dbReference>
<dbReference type="InterPro" id="IPR001314">
    <property type="entry name" value="Peptidase_S1A"/>
</dbReference>
<evidence type="ECO:0000256" key="11">
    <source>
        <dbReference type="ARBA" id="ARBA00022837"/>
    </source>
</evidence>